<evidence type="ECO:0000313" key="10">
    <source>
        <dbReference type="WBParaSite" id="ASIM_0001203401-mRNA-1"/>
    </source>
</evidence>
<dbReference type="InterPro" id="IPR050198">
    <property type="entry name" value="Non-receptor_tyrosine_kinases"/>
</dbReference>
<keyword evidence="6" id="KW-0829">Tyrosine-protein kinase</keyword>
<dbReference type="SUPFAM" id="SSF55550">
    <property type="entry name" value="SH2 domain"/>
    <property type="match status" value="1"/>
</dbReference>
<dbReference type="InterPro" id="IPR000980">
    <property type="entry name" value="SH2"/>
</dbReference>
<feature type="domain" description="SH2" evidence="7">
    <location>
        <begin position="18"/>
        <end position="109"/>
    </location>
</feature>
<dbReference type="InterPro" id="IPR036860">
    <property type="entry name" value="SH2_dom_sf"/>
</dbReference>
<keyword evidence="3 6" id="KW-0418">Kinase</keyword>
<accession>A0A0M3JV02</accession>
<evidence type="ECO:0000256" key="3">
    <source>
        <dbReference type="ARBA" id="ARBA00022777"/>
    </source>
</evidence>
<comment type="similarity">
    <text evidence="6">Belongs to the protein kinase superfamily. Tyr protein kinase family.</text>
</comment>
<evidence type="ECO:0000313" key="8">
    <source>
        <dbReference type="EMBL" id="VDK45190.1"/>
    </source>
</evidence>
<name>A0A0M3JV02_ANISI</name>
<evidence type="ECO:0000256" key="5">
    <source>
        <dbReference type="PROSITE-ProRule" id="PRU00191"/>
    </source>
</evidence>
<evidence type="ECO:0000313" key="9">
    <source>
        <dbReference type="Proteomes" id="UP000267096"/>
    </source>
</evidence>
<dbReference type="OrthoDB" id="3256376at2759"/>
<dbReference type="EC" id="2.7.10.2" evidence="6"/>
<dbReference type="EMBL" id="UYRR01031075">
    <property type="protein sequence ID" value="VDK45190.1"/>
    <property type="molecule type" value="Genomic_DNA"/>
</dbReference>
<keyword evidence="9" id="KW-1185">Reference proteome</keyword>
<evidence type="ECO:0000256" key="6">
    <source>
        <dbReference type="RuleBase" id="RU362096"/>
    </source>
</evidence>
<evidence type="ECO:0000256" key="1">
    <source>
        <dbReference type="ARBA" id="ARBA00022679"/>
    </source>
</evidence>
<dbReference type="Gene3D" id="3.30.505.10">
    <property type="entry name" value="SH2 domain"/>
    <property type="match status" value="1"/>
</dbReference>
<dbReference type="PRINTS" id="PR00401">
    <property type="entry name" value="SH2DOMAIN"/>
</dbReference>
<dbReference type="PANTHER" id="PTHR24418">
    <property type="entry name" value="TYROSINE-PROTEIN KINASE"/>
    <property type="match status" value="1"/>
</dbReference>
<dbReference type="WBParaSite" id="ASIM_0001203401-mRNA-1">
    <property type="protein sequence ID" value="ASIM_0001203401-mRNA-1"/>
    <property type="gene ID" value="ASIM_0001203401"/>
</dbReference>
<comment type="catalytic activity">
    <reaction evidence="6">
        <text>L-tyrosyl-[protein] + ATP = O-phospho-L-tyrosyl-[protein] + ADP + H(+)</text>
        <dbReference type="Rhea" id="RHEA:10596"/>
        <dbReference type="Rhea" id="RHEA-COMP:10136"/>
        <dbReference type="Rhea" id="RHEA-COMP:20101"/>
        <dbReference type="ChEBI" id="CHEBI:15378"/>
        <dbReference type="ChEBI" id="CHEBI:30616"/>
        <dbReference type="ChEBI" id="CHEBI:46858"/>
        <dbReference type="ChEBI" id="CHEBI:61978"/>
        <dbReference type="ChEBI" id="CHEBI:456216"/>
        <dbReference type="EC" id="2.7.10.2"/>
    </reaction>
</comment>
<dbReference type="SUPFAM" id="SSF56112">
    <property type="entry name" value="Protein kinase-like (PK-like)"/>
    <property type="match status" value="1"/>
</dbReference>
<proteinExistence type="inferred from homology"/>
<dbReference type="GO" id="GO:0005524">
    <property type="term" value="F:ATP binding"/>
    <property type="evidence" value="ECO:0007669"/>
    <property type="project" value="UniProtKB-KW"/>
</dbReference>
<evidence type="ECO:0000256" key="2">
    <source>
        <dbReference type="ARBA" id="ARBA00022741"/>
    </source>
</evidence>
<protein>
    <recommendedName>
        <fullName evidence="6">Tyrosine-protein kinase</fullName>
        <ecNumber evidence="6">2.7.10.2</ecNumber>
    </recommendedName>
</protein>
<dbReference type="GO" id="GO:0004715">
    <property type="term" value="F:non-membrane spanning protein tyrosine kinase activity"/>
    <property type="evidence" value="ECO:0007669"/>
    <property type="project" value="UniProtKB-EC"/>
</dbReference>
<keyword evidence="2 6" id="KW-0547">Nucleotide-binding</keyword>
<sequence length="214" mass="24307">MQDINKRLKGKLLETQEWYVGLLTRTAVECYLKKEGDFAVRTSEKGGTLEFVVSVRGASTCAHFTVFYEDNAGWGLNLDNQNTFPTVVDLVEYYRKHALPGGNSLKHPVKRPKWYLKHENLSYDTKRDLLGSGNFCDVYKGRLNATKSVAIKICHGPNGEKKDQDLRNAEKAKDSLIKEGSFMAEYRHPNIIKVTLSIIPVHTMNINHTNIEHP</sequence>
<dbReference type="PROSITE" id="PS50001">
    <property type="entry name" value="SH2"/>
    <property type="match status" value="1"/>
</dbReference>
<dbReference type="AlphaFoldDB" id="A0A0M3JV02"/>
<reference evidence="10" key="1">
    <citation type="submission" date="2017-02" db="UniProtKB">
        <authorList>
            <consortium name="WormBaseParasite"/>
        </authorList>
    </citation>
    <scope>IDENTIFICATION</scope>
</reference>
<keyword evidence="4 6" id="KW-0067">ATP-binding</keyword>
<evidence type="ECO:0000256" key="4">
    <source>
        <dbReference type="ARBA" id="ARBA00022840"/>
    </source>
</evidence>
<reference evidence="8 9" key="2">
    <citation type="submission" date="2018-11" db="EMBL/GenBank/DDBJ databases">
        <authorList>
            <consortium name="Pathogen Informatics"/>
        </authorList>
    </citation>
    <scope>NUCLEOTIDE SEQUENCE [LARGE SCALE GENOMIC DNA]</scope>
</reference>
<dbReference type="Pfam" id="PF00017">
    <property type="entry name" value="SH2"/>
    <property type="match status" value="1"/>
</dbReference>
<gene>
    <name evidence="8" type="ORF">ASIM_LOCUS11500</name>
</gene>
<dbReference type="Pfam" id="PF07714">
    <property type="entry name" value="PK_Tyr_Ser-Thr"/>
    <property type="match status" value="1"/>
</dbReference>
<dbReference type="InterPro" id="IPR001245">
    <property type="entry name" value="Ser-Thr/Tyr_kinase_cat_dom"/>
</dbReference>
<dbReference type="Proteomes" id="UP000267096">
    <property type="component" value="Unassembled WGS sequence"/>
</dbReference>
<dbReference type="InterPro" id="IPR011009">
    <property type="entry name" value="Kinase-like_dom_sf"/>
</dbReference>
<dbReference type="SMART" id="SM00252">
    <property type="entry name" value="SH2"/>
    <property type="match status" value="1"/>
</dbReference>
<organism evidence="10">
    <name type="scientific">Anisakis simplex</name>
    <name type="common">Herring worm</name>
    <dbReference type="NCBI Taxonomy" id="6269"/>
    <lineage>
        <taxon>Eukaryota</taxon>
        <taxon>Metazoa</taxon>
        <taxon>Ecdysozoa</taxon>
        <taxon>Nematoda</taxon>
        <taxon>Chromadorea</taxon>
        <taxon>Rhabditida</taxon>
        <taxon>Spirurina</taxon>
        <taxon>Ascaridomorpha</taxon>
        <taxon>Ascaridoidea</taxon>
        <taxon>Anisakidae</taxon>
        <taxon>Anisakis</taxon>
        <taxon>Anisakis simplex complex</taxon>
    </lineage>
</organism>
<dbReference type="Gene3D" id="3.30.200.20">
    <property type="entry name" value="Phosphorylase Kinase, domain 1"/>
    <property type="match status" value="1"/>
</dbReference>
<keyword evidence="1 6" id="KW-0808">Transferase</keyword>
<evidence type="ECO:0000259" key="7">
    <source>
        <dbReference type="PROSITE" id="PS50001"/>
    </source>
</evidence>
<keyword evidence="5" id="KW-0727">SH2 domain</keyword>